<reference evidence="7" key="2">
    <citation type="submission" date="2025-09" db="UniProtKB">
        <authorList>
            <consortium name="Ensembl"/>
        </authorList>
    </citation>
    <scope>IDENTIFICATION</scope>
</reference>
<keyword evidence="4 5" id="KW-0808">Transferase</keyword>
<dbReference type="SUPFAM" id="SSF52540">
    <property type="entry name" value="P-loop containing nucleoside triphosphate hydrolases"/>
    <property type="match status" value="1"/>
</dbReference>
<organism evidence="7 8">
    <name type="scientific">Cricetulus griseus</name>
    <name type="common">Chinese hamster</name>
    <name type="synonym">Cricetulus barabensis griseus</name>
    <dbReference type="NCBI Taxonomy" id="10029"/>
    <lineage>
        <taxon>Eukaryota</taxon>
        <taxon>Metazoa</taxon>
        <taxon>Chordata</taxon>
        <taxon>Craniata</taxon>
        <taxon>Vertebrata</taxon>
        <taxon>Euteleostomi</taxon>
        <taxon>Mammalia</taxon>
        <taxon>Eutheria</taxon>
        <taxon>Euarchontoglires</taxon>
        <taxon>Glires</taxon>
        <taxon>Rodentia</taxon>
        <taxon>Myomorpha</taxon>
        <taxon>Muroidea</taxon>
        <taxon>Cricetidae</taxon>
        <taxon>Cricetinae</taxon>
        <taxon>Cricetulus</taxon>
    </lineage>
</organism>
<comment type="similarity">
    <text evidence="2 5">Belongs to the sulfotransferase 1 family.</text>
</comment>
<feature type="domain" description="Sulfotransferase" evidence="6">
    <location>
        <begin position="14"/>
        <end position="112"/>
    </location>
</feature>
<name>A0A8C2LEV6_CRIGR</name>
<keyword evidence="3" id="KW-0963">Cytoplasm</keyword>
<evidence type="ECO:0000256" key="2">
    <source>
        <dbReference type="ARBA" id="ARBA00005771"/>
    </source>
</evidence>
<evidence type="ECO:0000256" key="4">
    <source>
        <dbReference type="ARBA" id="ARBA00022679"/>
    </source>
</evidence>
<dbReference type="InterPro" id="IPR000863">
    <property type="entry name" value="Sulfotransferase_dom"/>
</dbReference>
<dbReference type="GO" id="GO:0005737">
    <property type="term" value="C:cytoplasm"/>
    <property type="evidence" value="ECO:0007669"/>
    <property type="project" value="UniProtKB-SubCell"/>
</dbReference>
<dbReference type="AlphaFoldDB" id="A0A8C2LEV6"/>
<dbReference type="Proteomes" id="UP000694386">
    <property type="component" value="Unplaced"/>
</dbReference>
<evidence type="ECO:0000256" key="1">
    <source>
        <dbReference type="ARBA" id="ARBA00004496"/>
    </source>
</evidence>
<reference evidence="7" key="1">
    <citation type="submission" date="2025-08" db="UniProtKB">
        <authorList>
            <consortium name="Ensembl"/>
        </authorList>
    </citation>
    <scope>IDENTIFICATION</scope>
</reference>
<proteinExistence type="inferred from homology"/>
<evidence type="ECO:0000259" key="6">
    <source>
        <dbReference type="Pfam" id="PF00685"/>
    </source>
</evidence>
<evidence type="ECO:0000313" key="7">
    <source>
        <dbReference type="Ensembl" id="ENSCGRP00001003189.1"/>
    </source>
</evidence>
<dbReference type="Pfam" id="PF00685">
    <property type="entry name" value="Sulfotransfer_1"/>
    <property type="match status" value="1"/>
</dbReference>
<evidence type="ECO:0000256" key="3">
    <source>
        <dbReference type="ARBA" id="ARBA00022490"/>
    </source>
</evidence>
<evidence type="ECO:0000256" key="5">
    <source>
        <dbReference type="RuleBase" id="RU361155"/>
    </source>
</evidence>
<dbReference type="InterPro" id="IPR027417">
    <property type="entry name" value="P-loop_NTPase"/>
</dbReference>
<accession>A0A8C2LEV6</accession>
<dbReference type="Ensembl" id="ENSCGRT00001004529.1">
    <property type="protein sequence ID" value="ENSCGRP00001003189.1"/>
    <property type="gene ID" value="ENSCGRG00001003796.1"/>
</dbReference>
<dbReference type="EC" id="2.8.2.-" evidence="5"/>
<comment type="subcellular location">
    <subcellularLocation>
        <location evidence="1">Cytoplasm</location>
    </subcellularLocation>
</comment>
<evidence type="ECO:0000313" key="8">
    <source>
        <dbReference type="Proteomes" id="UP000694386"/>
    </source>
</evidence>
<sequence length="159" mass="18772">MLLSLLPAMRMSSHGIRVPYGSWFEHTRGWLSMRKCENFLLLSYEDMKKDTRRTIEKICDFLGKKLEPDELDMVLHYSSFQAMKENKMSNYSLLKKEIVADGFVFLRKGLHEAIVIPFQQEVTWRMLQLLFPIVTKDNAHLVRDRFLVFRVGIEEDVQA</sequence>
<protein>
    <recommendedName>
        <fullName evidence="5">Sulfotransferase</fullName>
        <ecNumber evidence="5">2.8.2.-</ecNumber>
    </recommendedName>
</protein>
<dbReference type="PANTHER" id="PTHR11783">
    <property type="entry name" value="SULFOTRANSFERASE SULT"/>
    <property type="match status" value="1"/>
</dbReference>
<dbReference type="GO" id="GO:0008146">
    <property type="term" value="F:sulfotransferase activity"/>
    <property type="evidence" value="ECO:0007669"/>
    <property type="project" value="InterPro"/>
</dbReference>
<dbReference type="Gene3D" id="3.40.50.300">
    <property type="entry name" value="P-loop containing nucleotide triphosphate hydrolases"/>
    <property type="match status" value="1"/>
</dbReference>